<keyword evidence="2" id="KW-0489">Methyltransferase</keyword>
<evidence type="ECO:0000313" key="2">
    <source>
        <dbReference type="EMBL" id="NMH29072.1"/>
    </source>
</evidence>
<dbReference type="Gene3D" id="3.40.50.150">
    <property type="entry name" value="Vaccinia Virus protein VP39"/>
    <property type="match status" value="1"/>
</dbReference>
<comment type="caution">
    <text evidence="2">The sequence shown here is derived from an EMBL/GenBank/DDBJ whole genome shotgun (WGS) entry which is preliminary data.</text>
</comment>
<dbReference type="GO" id="GO:0008168">
    <property type="term" value="F:methyltransferase activity"/>
    <property type="evidence" value="ECO:0007669"/>
    <property type="project" value="UniProtKB-KW"/>
</dbReference>
<feature type="domain" description="Methyltransferase" evidence="1">
    <location>
        <begin position="56"/>
        <end position="150"/>
    </location>
</feature>
<organism evidence="2 3">
    <name type="scientific">Flavobacterium silvaticum</name>
    <dbReference type="NCBI Taxonomy" id="1852020"/>
    <lineage>
        <taxon>Bacteria</taxon>
        <taxon>Pseudomonadati</taxon>
        <taxon>Bacteroidota</taxon>
        <taxon>Flavobacteriia</taxon>
        <taxon>Flavobacteriales</taxon>
        <taxon>Flavobacteriaceae</taxon>
        <taxon>Flavobacterium</taxon>
    </lineage>
</organism>
<dbReference type="GO" id="GO:0032259">
    <property type="term" value="P:methylation"/>
    <property type="evidence" value="ECO:0007669"/>
    <property type="project" value="UniProtKB-KW"/>
</dbReference>
<dbReference type="InterPro" id="IPR041698">
    <property type="entry name" value="Methyltransf_25"/>
</dbReference>
<keyword evidence="2" id="KW-0808">Transferase</keyword>
<dbReference type="InterPro" id="IPR029063">
    <property type="entry name" value="SAM-dependent_MTases_sf"/>
</dbReference>
<name>A0A972FNS5_9FLAO</name>
<dbReference type="EMBL" id="JAAMPU010000107">
    <property type="protein sequence ID" value="NMH29072.1"/>
    <property type="molecule type" value="Genomic_DNA"/>
</dbReference>
<evidence type="ECO:0000259" key="1">
    <source>
        <dbReference type="Pfam" id="PF13649"/>
    </source>
</evidence>
<gene>
    <name evidence="2" type="ORF">G6047_13605</name>
</gene>
<accession>A0A972FNS5</accession>
<dbReference type="Pfam" id="PF13649">
    <property type="entry name" value="Methyltransf_25"/>
    <property type="match status" value="1"/>
</dbReference>
<dbReference type="RefSeq" id="WP_169528165.1">
    <property type="nucleotide sequence ID" value="NZ_JAAMPU010000107.1"/>
</dbReference>
<dbReference type="AlphaFoldDB" id="A0A972FNS5"/>
<dbReference type="CDD" id="cd02440">
    <property type="entry name" value="AdoMet_MTases"/>
    <property type="match status" value="1"/>
</dbReference>
<evidence type="ECO:0000313" key="3">
    <source>
        <dbReference type="Proteomes" id="UP000712080"/>
    </source>
</evidence>
<dbReference type="SUPFAM" id="SSF53335">
    <property type="entry name" value="S-adenosyl-L-methionine-dependent methyltransferases"/>
    <property type="match status" value="1"/>
</dbReference>
<keyword evidence="3" id="KW-1185">Reference proteome</keyword>
<reference evidence="2" key="1">
    <citation type="submission" date="2020-02" db="EMBL/GenBank/DDBJ databases">
        <title>Flavobacterium sp. genome.</title>
        <authorList>
            <person name="Jung H.S."/>
            <person name="Baek J.H."/>
            <person name="Jeon C.O."/>
        </authorList>
    </citation>
    <scope>NUCLEOTIDE SEQUENCE</scope>
    <source>
        <strain evidence="2">SE-s28</strain>
    </source>
</reference>
<protein>
    <submittedName>
        <fullName evidence="2">Methyltransferase domain-containing protein</fullName>
    </submittedName>
</protein>
<proteinExistence type="predicted"/>
<dbReference type="Proteomes" id="UP000712080">
    <property type="component" value="Unassembled WGS sequence"/>
</dbReference>
<dbReference type="PANTHER" id="PTHR43591:SF110">
    <property type="entry name" value="RHODANESE DOMAIN-CONTAINING PROTEIN"/>
    <property type="match status" value="1"/>
</dbReference>
<dbReference type="PANTHER" id="PTHR43591">
    <property type="entry name" value="METHYLTRANSFERASE"/>
    <property type="match status" value="1"/>
</dbReference>
<sequence length="265" mass="30254">MNLDNNYLEYNKKAWNDKVQYHVESEFYSHSEFLKGQTSLKKIELDLLGDVSGKKILHVQCHFGQDTISLARMGAETVGVDFSEDAIRVAKEAAAITNANARFICCDVYSLPENLNETFDIVFTSYGTIGWLPDLDKWAKVVSRFLKPGGTFVFAEFHPVVWMFDGSFSRIEYAYLKDDAIVEAEEGTYADSDAPLKNTTVNWNHGLSEVISRLLQNGLTLTDFKEYDYSPYNCFSGMDEFEKGKFRIEKLGRKLPMVYSLIMKK</sequence>